<protein>
    <submittedName>
        <fullName evidence="2">Uncharacterized protein</fullName>
    </submittedName>
</protein>
<reference evidence="2 3" key="1">
    <citation type="submission" date="2017-05" db="EMBL/GenBank/DDBJ databases">
        <authorList>
            <person name="Varghese N."/>
            <person name="Submissions S."/>
        </authorList>
    </citation>
    <scope>NUCLEOTIDE SEQUENCE [LARGE SCALE GENOMIC DNA]</scope>
    <source>
        <strain evidence="2 3">CGMCC 1.7287</strain>
    </source>
</reference>
<gene>
    <name evidence="2" type="ORF">SAMN04487964_10394</name>
</gene>
<evidence type="ECO:0000313" key="2">
    <source>
        <dbReference type="EMBL" id="SMR73153.1"/>
    </source>
</evidence>
<dbReference type="RefSeq" id="WP_275424688.1">
    <property type="nucleotide sequence ID" value="NZ_BAAAEY010000003.1"/>
</dbReference>
<proteinExistence type="predicted"/>
<feature type="region of interest" description="Disordered" evidence="1">
    <location>
        <begin position="25"/>
        <end position="44"/>
    </location>
</feature>
<evidence type="ECO:0000256" key="1">
    <source>
        <dbReference type="SAM" id="MobiDB-lite"/>
    </source>
</evidence>
<dbReference type="Proteomes" id="UP001159257">
    <property type="component" value="Unassembled WGS sequence"/>
</dbReference>
<dbReference type="EMBL" id="FXWV01000003">
    <property type="protein sequence ID" value="SMR73153.1"/>
    <property type="molecule type" value="Genomic_DNA"/>
</dbReference>
<name>A0ABY1RY15_9GAMM</name>
<comment type="caution">
    <text evidence="2">The sequence shown here is derived from an EMBL/GenBank/DDBJ whole genome shotgun (WGS) entry which is preliminary data.</text>
</comment>
<sequence>MPLYRLSGLGADALFAALIGFAKASGKTSDTEGRGNRGTVRARP</sequence>
<keyword evidence="3" id="KW-1185">Reference proteome</keyword>
<accession>A0ABY1RY15</accession>
<evidence type="ECO:0000313" key="3">
    <source>
        <dbReference type="Proteomes" id="UP001159257"/>
    </source>
</evidence>
<organism evidence="2 3">
    <name type="scientific">Marinobacterium sediminicola</name>
    <dbReference type="NCBI Taxonomy" id="518898"/>
    <lineage>
        <taxon>Bacteria</taxon>
        <taxon>Pseudomonadati</taxon>
        <taxon>Pseudomonadota</taxon>
        <taxon>Gammaproteobacteria</taxon>
        <taxon>Oceanospirillales</taxon>
        <taxon>Oceanospirillaceae</taxon>
        <taxon>Marinobacterium</taxon>
    </lineage>
</organism>